<proteinExistence type="predicted"/>
<keyword evidence="2" id="KW-0732">Signal</keyword>
<feature type="region of interest" description="Disordered" evidence="1">
    <location>
        <begin position="72"/>
        <end position="94"/>
    </location>
</feature>
<dbReference type="EMBL" id="JARWAO010000002">
    <property type="protein sequence ID" value="MDR5895587.1"/>
    <property type="molecule type" value="Genomic_DNA"/>
</dbReference>
<evidence type="ECO:0000256" key="1">
    <source>
        <dbReference type="SAM" id="MobiDB-lite"/>
    </source>
</evidence>
<sequence>MKRILPLLILGSTLALAGCDRAPNKDDVSEAMHNTLDQQISQLKAIAQQMGGDNKLDNIEYSVNIDEVKECAHPAPKDGGENTDDDTAKKQDTDDLWSCQVKGKVVVDGKAQKIDDKVILFKNDDGEWQAR</sequence>
<comment type="caution">
    <text evidence="3">The sequence shown here is derived from an EMBL/GenBank/DDBJ whole genome shotgun (WGS) entry which is preliminary data.</text>
</comment>
<gene>
    <name evidence="3" type="ORF">QC825_05825</name>
</gene>
<name>A0ABU1GVX6_9GAMM</name>
<protein>
    <recommendedName>
        <fullName evidence="5">Lipoprotein</fullName>
    </recommendedName>
</protein>
<organism evidence="3 4">
    <name type="scientific">Larsenimonas suaedae</name>
    <dbReference type="NCBI Taxonomy" id="1851019"/>
    <lineage>
        <taxon>Bacteria</taxon>
        <taxon>Pseudomonadati</taxon>
        <taxon>Pseudomonadota</taxon>
        <taxon>Gammaproteobacteria</taxon>
        <taxon>Oceanospirillales</taxon>
        <taxon>Halomonadaceae</taxon>
        <taxon>Larsenimonas</taxon>
    </lineage>
</organism>
<evidence type="ECO:0000256" key="2">
    <source>
        <dbReference type="SAM" id="SignalP"/>
    </source>
</evidence>
<feature type="compositionally biased region" description="Basic and acidic residues" evidence="1">
    <location>
        <begin position="72"/>
        <end position="93"/>
    </location>
</feature>
<keyword evidence="4" id="KW-1185">Reference proteome</keyword>
<feature type="chain" id="PRO_5045134793" description="Lipoprotein" evidence="2">
    <location>
        <begin position="18"/>
        <end position="131"/>
    </location>
</feature>
<accession>A0ABU1GVX6</accession>
<reference evidence="3 4" key="1">
    <citation type="submission" date="2023-04" db="EMBL/GenBank/DDBJ databases">
        <title>A long-awaited taxogenomic arrangement of the family Halomonadaceae.</title>
        <authorList>
            <person name="De La Haba R."/>
            <person name="Chuvochina M."/>
            <person name="Wittouck S."/>
            <person name="Arahal D.R."/>
            <person name="Sanchez-Porro C."/>
            <person name="Hugenholtz P."/>
            <person name="Ventosa A."/>
        </authorList>
    </citation>
    <scope>NUCLEOTIDE SEQUENCE [LARGE SCALE GENOMIC DNA]</scope>
    <source>
        <strain evidence="3 4">DSM 22428</strain>
    </source>
</reference>
<feature type="signal peptide" evidence="2">
    <location>
        <begin position="1"/>
        <end position="17"/>
    </location>
</feature>
<evidence type="ECO:0000313" key="4">
    <source>
        <dbReference type="Proteomes" id="UP001269375"/>
    </source>
</evidence>
<evidence type="ECO:0000313" key="3">
    <source>
        <dbReference type="EMBL" id="MDR5895587.1"/>
    </source>
</evidence>
<dbReference type="Proteomes" id="UP001269375">
    <property type="component" value="Unassembled WGS sequence"/>
</dbReference>
<dbReference type="PROSITE" id="PS51257">
    <property type="entry name" value="PROKAR_LIPOPROTEIN"/>
    <property type="match status" value="1"/>
</dbReference>
<dbReference type="RefSeq" id="WP_251591809.1">
    <property type="nucleotide sequence ID" value="NZ_JAMLJI010000001.1"/>
</dbReference>
<evidence type="ECO:0008006" key="5">
    <source>
        <dbReference type="Google" id="ProtNLM"/>
    </source>
</evidence>